<evidence type="ECO:0000313" key="3">
    <source>
        <dbReference type="Proteomes" id="UP001150538"/>
    </source>
</evidence>
<evidence type="ECO:0000256" key="1">
    <source>
        <dbReference type="SAM" id="MobiDB-lite"/>
    </source>
</evidence>
<feature type="region of interest" description="Disordered" evidence="1">
    <location>
        <begin position="14"/>
        <end position="79"/>
    </location>
</feature>
<reference evidence="2" key="1">
    <citation type="submission" date="2022-07" db="EMBL/GenBank/DDBJ databases">
        <title>Phylogenomic reconstructions and comparative analyses of Kickxellomycotina fungi.</title>
        <authorList>
            <person name="Reynolds N.K."/>
            <person name="Stajich J.E."/>
            <person name="Barry K."/>
            <person name="Grigoriev I.V."/>
            <person name="Crous P."/>
            <person name="Smith M.E."/>
        </authorList>
    </citation>
    <scope>NUCLEOTIDE SEQUENCE</scope>
    <source>
        <strain evidence="2">NBRC 100468</strain>
    </source>
</reference>
<dbReference type="Proteomes" id="UP001150538">
    <property type="component" value="Unassembled WGS sequence"/>
</dbReference>
<feature type="region of interest" description="Disordered" evidence="1">
    <location>
        <begin position="314"/>
        <end position="343"/>
    </location>
</feature>
<feature type="compositionally biased region" description="Low complexity" evidence="1">
    <location>
        <begin position="67"/>
        <end position="76"/>
    </location>
</feature>
<proteinExistence type="predicted"/>
<feature type="compositionally biased region" description="Polar residues" evidence="1">
    <location>
        <begin position="56"/>
        <end position="66"/>
    </location>
</feature>
<organism evidence="2 3">
    <name type="scientific">Mycoemilia scoparia</name>
    <dbReference type="NCBI Taxonomy" id="417184"/>
    <lineage>
        <taxon>Eukaryota</taxon>
        <taxon>Fungi</taxon>
        <taxon>Fungi incertae sedis</taxon>
        <taxon>Zoopagomycota</taxon>
        <taxon>Kickxellomycotina</taxon>
        <taxon>Kickxellomycetes</taxon>
        <taxon>Kickxellales</taxon>
        <taxon>Kickxellaceae</taxon>
        <taxon>Mycoemilia</taxon>
    </lineage>
</organism>
<feature type="compositionally biased region" description="Low complexity" evidence="1">
    <location>
        <begin position="238"/>
        <end position="250"/>
    </location>
</feature>
<feature type="compositionally biased region" description="Polar residues" evidence="1">
    <location>
        <begin position="23"/>
        <end position="45"/>
    </location>
</feature>
<comment type="caution">
    <text evidence="2">The sequence shown here is derived from an EMBL/GenBank/DDBJ whole genome shotgun (WGS) entry which is preliminary data.</text>
</comment>
<accession>A0A9W8DP35</accession>
<evidence type="ECO:0000313" key="2">
    <source>
        <dbReference type="EMBL" id="KAJ1912308.1"/>
    </source>
</evidence>
<gene>
    <name evidence="2" type="ORF">H4219_005654</name>
</gene>
<sequence length="372" mass="40189">MFDFSNISVLNCIRPNPKRSRTESAPSTPSKNRTLKNSLSSTSACTGDLPKMRKVSSGTTALFDNNSSSSRGAMSSGIIPPPAVPLTAAKRKSSAPPAFNIPCPTSSDESMFSLYDQKYHNEYSTISGTPGGWRSRPMGRRSKTFDSLACAAPIPPGIYNPRNNHHHHNDANIGRGGGSKGTLDITLRFPPISMNTKIKDPEGTSMYPRPQQMPRLQHSFEQYQNRHHRSQNNNPHPSAAAVGGSGGAPKVKPAFPLIRSSSKGKNIQSVYGIGHGHHNPSHHNLAQIPPKITTQVAKAASSPSLSVATNISAGQTNCTKNSDNMKEFDHPSDEDDDDGFDNESRIEGCMSPRAEIINLYAENGAFGRRTCL</sequence>
<dbReference type="EMBL" id="JANBPU010000357">
    <property type="protein sequence ID" value="KAJ1912308.1"/>
    <property type="molecule type" value="Genomic_DNA"/>
</dbReference>
<name>A0A9W8DP35_9FUNG</name>
<keyword evidence="3" id="KW-1185">Reference proteome</keyword>
<dbReference type="AlphaFoldDB" id="A0A9W8DP35"/>
<feature type="region of interest" description="Disordered" evidence="1">
    <location>
        <begin position="224"/>
        <end position="250"/>
    </location>
</feature>
<feature type="compositionally biased region" description="Acidic residues" evidence="1">
    <location>
        <begin position="332"/>
        <end position="341"/>
    </location>
</feature>
<protein>
    <submittedName>
        <fullName evidence="2">Uncharacterized protein</fullName>
    </submittedName>
</protein>